<sequence>MILLGFLASQSVLSALGRVQDARLSETARLHVEGLSVALGPSVLRQDVWEVYDILDRARSAYDGQRLLLSIVADERGRILAATDPRRAPVGEEVAGFEAGAVPPDAVRMTGDPVLRVAAPLLFQGRQIGQIVTELDVTDLLAERRNVSIWLLFGNAAATALLAFGGWLAVARILRPVGALVSAMDDSKGAPRPIAETDIPRGDPGLSRLISTYNRMTTAVESRAEAERRLAERERFVSLGRLIQCAFDGLVEARWTDDIHAEWIRNLAANSMDTPISRFEATRDRMKAVLPDADVVGYETLIPGLSLPDLDDRHVLAAAIVGKASVIVTWNLKDFPAAALRPHGITCVSPDEFLIRLHALAPEALIASIRRARQNLRKTIPSAEEFLAAIERQGLMGLSAIFAGKTRRLI</sequence>
<keyword evidence="1" id="KW-0472">Membrane</keyword>
<reference evidence="3 4" key="1">
    <citation type="submission" date="2016-11" db="EMBL/GenBank/DDBJ databases">
        <title>Comparison of Traditional DNA-DNA Hybridization with In Silico Genomic Analysis.</title>
        <authorList>
            <person name="Nicholson A.C."/>
            <person name="Sammons S."/>
            <person name="Humrighouse B.W."/>
            <person name="Graziano J."/>
            <person name="Lasker B."/>
            <person name="Whitney A.M."/>
            <person name="Mcquiston J.R."/>
        </authorList>
    </citation>
    <scope>NUCLEOTIDE SEQUENCE [LARGE SCALE GENOMIC DNA]</scope>
    <source>
        <strain evidence="3 4">H2381</strain>
    </source>
</reference>
<keyword evidence="1" id="KW-1133">Transmembrane helix</keyword>
<keyword evidence="1" id="KW-0812">Transmembrane</keyword>
<dbReference type="Proteomes" id="UP000196640">
    <property type="component" value="Unassembled WGS sequence"/>
</dbReference>
<feature type="domain" description="VapC50 C-terminal" evidence="2">
    <location>
        <begin position="350"/>
        <end position="397"/>
    </location>
</feature>
<comment type="caution">
    <text evidence="3">The sequence shown here is derived from an EMBL/GenBank/DDBJ whole genome shotgun (WGS) entry which is preliminary data.</text>
</comment>
<name>A0A212AHN8_9RHOB</name>
<evidence type="ECO:0000259" key="2">
    <source>
        <dbReference type="Pfam" id="PF26343"/>
    </source>
</evidence>
<gene>
    <name evidence="3" type="ORF">CDV52_20480</name>
</gene>
<proteinExistence type="predicted"/>
<accession>A0A212AHN8</accession>
<protein>
    <recommendedName>
        <fullName evidence="2">VapC50 C-terminal domain-containing protein</fullName>
    </recommendedName>
</protein>
<dbReference type="AlphaFoldDB" id="A0A212AHN8"/>
<dbReference type="InterPro" id="IPR058652">
    <property type="entry name" value="VapC50_C"/>
</dbReference>
<dbReference type="EMBL" id="NIPX01000059">
    <property type="protein sequence ID" value="OWJ80935.1"/>
    <property type="molecule type" value="Genomic_DNA"/>
</dbReference>
<evidence type="ECO:0000256" key="1">
    <source>
        <dbReference type="SAM" id="Phobius"/>
    </source>
</evidence>
<dbReference type="OrthoDB" id="7818322at2"/>
<dbReference type="Pfam" id="PF26343">
    <property type="entry name" value="VapC50_C"/>
    <property type="match status" value="1"/>
</dbReference>
<organism evidence="3 4">
    <name type="scientific">Haematobacter missouriensis</name>
    <dbReference type="NCBI Taxonomy" id="366616"/>
    <lineage>
        <taxon>Bacteria</taxon>
        <taxon>Pseudomonadati</taxon>
        <taxon>Pseudomonadota</taxon>
        <taxon>Alphaproteobacteria</taxon>
        <taxon>Rhodobacterales</taxon>
        <taxon>Paracoccaceae</taxon>
        <taxon>Haematobacter</taxon>
    </lineage>
</organism>
<evidence type="ECO:0000313" key="4">
    <source>
        <dbReference type="Proteomes" id="UP000196640"/>
    </source>
</evidence>
<feature type="transmembrane region" description="Helical" evidence="1">
    <location>
        <begin position="149"/>
        <end position="170"/>
    </location>
</feature>
<evidence type="ECO:0000313" key="3">
    <source>
        <dbReference type="EMBL" id="OWJ80935.1"/>
    </source>
</evidence>